<dbReference type="RefSeq" id="WP_106041209.1">
    <property type="nucleotide sequence ID" value="NZ_CALHZC010000078.1"/>
</dbReference>
<dbReference type="PANTHER" id="PTHR46211">
    <property type="entry name" value="GLYCEROPHOSPHORYL DIESTER PHOSPHODIESTERASE"/>
    <property type="match status" value="1"/>
</dbReference>
<dbReference type="EMBL" id="CP027231">
    <property type="protein sequence ID" value="AVM52910.1"/>
    <property type="molecule type" value="Genomic_DNA"/>
</dbReference>
<sequence>MKKSLYILCVISLSSAIFYASRQSVRFDKVPLASGHRGADAIAPENTMASADSCIKYAVGNIECDVRISKDSVFYLLHDSTLDRTTNGTGLIKERLSAYIDTLDAGSWFGPEFAGQRVPRFADLLRKAKQSGMKLVVDFRDGDMHKLLKLIKEEGMLENCNFSFYEESDAKRFRTIAPEVKTLQAYVRSIDLLEHVIDELKPDIIVVHIDSLTPEFVRRCRAHNLQVAALVLGLDDKTDANRKAVELGVDIVATDRPEAFVMKYGRGGARK</sequence>
<dbReference type="CDD" id="cd08566">
    <property type="entry name" value="GDPD_AtGDE_like"/>
    <property type="match status" value="1"/>
</dbReference>
<dbReference type="PANTHER" id="PTHR46211:SF14">
    <property type="entry name" value="GLYCEROPHOSPHODIESTER PHOSPHODIESTERASE"/>
    <property type="match status" value="1"/>
</dbReference>
<evidence type="ECO:0000313" key="3">
    <source>
        <dbReference type="EMBL" id="AVM52910.1"/>
    </source>
</evidence>
<dbReference type="Proteomes" id="UP000238304">
    <property type="component" value="Chromosome"/>
</dbReference>
<organism evidence="3 4">
    <name type="scientific">Bacteroides zoogleoformans</name>
    <dbReference type="NCBI Taxonomy" id="28119"/>
    <lineage>
        <taxon>Bacteria</taxon>
        <taxon>Pseudomonadati</taxon>
        <taxon>Bacteroidota</taxon>
        <taxon>Bacteroidia</taxon>
        <taxon>Bacteroidales</taxon>
        <taxon>Bacteroidaceae</taxon>
        <taxon>Bacteroides</taxon>
    </lineage>
</organism>
<keyword evidence="1" id="KW-0732">Signal</keyword>
<gene>
    <name evidence="3" type="ORF">C4H11_08125</name>
</gene>
<evidence type="ECO:0000256" key="1">
    <source>
        <dbReference type="SAM" id="SignalP"/>
    </source>
</evidence>
<evidence type="ECO:0000259" key="2">
    <source>
        <dbReference type="PROSITE" id="PS51704"/>
    </source>
</evidence>
<accession>A0ABM6T7T5</accession>
<name>A0ABM6T7T5_9BACE</name>
<dbReference type="InterPro" id="IPR017946">
    <property type="entry name" value="PLC-like_Pdiesterase_TIM-brl"/>
</dbReference>
<keyword evidence="4" id="KW-1185">Reference proteome</keyword>
<dbReference type="Pfam" id="PF03009">
    <property type="entry name" value="GDPD"/>
    <property type="match status" value="1"/>
</dbReference>
<dbReference type="SUPFAM" id="SSF51695">
    <property type="entry name" value="PLC-like phosphodiesterases"/>
    <property type="match status" value="1"/>
</dbReference>
<feature type="chain" id="PRO_5046061767" evidence="1">
    <location>
        <begin position="21"/>
        <end position="271"/>
    </location>
</feature>
<dbReference type="Gene3D" id="3.20.20.190">
    <property type="entry name" value="Phosphatidylinositol (PI) phosphodiesterase"/>
    <property type="match status" value="1"/>
</dbReference>
<feature type="domain" description="GP-PDE" evidence="2">
    <location>
        <begin position="31"/>
        <end position="264"/>
    </location>
</feature>
<proteinExistence type="predicted"/>
<evidence type="ECO:0000313" key="4">
    <source>
        <dbReference type="Proteomes" id="UP000238304"/>
    </source>
</evidence>
<protein>
    <submittedName>
        <fullName evidence="3">Glycerophosphodiester phosphodiesterase</fullName>
    </submittedName>
</protein>
<feature type="signal peptide" evidence="1">
    <location>
        <begin position="1"/>
        <end position="20"/>
    </location>
</feature>
<dbReference type="InterPro" id="IPR030395">
    <property type="entry name" value="GP_PDE_dom"/>
</dbReference>
<reference evidence="3 4" key="1">
    <citation type="submission" date="2018-02" db="EMBL/GenBank/DDBJ databases">
        <authorList>
            <person name="Holder M.E."/>
            <person name="Ajami N.J."/>
            <person name="Petrosino J.F."/>
        </authorList>
    </citation>
    <scope>NUCLEOTIDE SEQUENCE [LARGE SCALE GENOMIC DNA]</scope>
    <source>
        <strain evidence="3 4">ATCC 33285</strain>
    </source>
</reference>
<dbReference type="PROSITE" id="PS51704">
    <property type="entry name" value="GP_PDE"/>
    <property type="match status" value="1"/>
</dbReference>